<evidence type="ECO:0000259" key="1">
    <source>
        <dbReference type="Pfam" id="PF01609"/>
    </source>
</evidence>
<dbReference type="Pfam" id="PF01609">
    <property type="entry name" value="DDE_Tnp_1"/>
    <property type="match status" value="1"/>
</dbReference>
<dbReference type="EMBL" id="JBHRTN010000009">
    <property type="protein sequence ID" value="MFC3125568.1"/>
    <property type="molecule type" value="Genomic_DNA"/>
</dbReference>
<organism evidence="2 3">
    <name type="scientific">Teichococcus globiformis</name>
    <dbReference type="NCBI Taxonomy" id="2307229"/>
    <lineage>
        <taxon>Bacteria</taxon>
        <taxon>Pseudomonadati</taxon>
        <taxon>Pseudomonadota</taxon>
        <taxon>Alphaproteobacteria</taxon>
        <taxon>Acetobacterales</taxon>
        <taxon>Roseomonadaceae</taxon>
        <taxon>Roseomonas</taxon>
    </lineage>
</organism>
<evidence type="ECO:0000313" key="3">
    <source>
        <dbReference type="Proteomes" id="UP001595593"/>
    </source>
</evidence>
<sequence>LGHLLALHVTSAGADDRAEVGRLAQAVQASTEQNVELAYVDQGYTGTRAADAAKTHGIELEVVKLSEAKRGFVLLPRRWVVERSFAWATRFRRLVKDYERYASTLADLHLVAFVCLMLKQAALLAPGP</sequence>
<name>A0ABV7FYS4_9PROT</name>
<protein>
    <submittedName>
        <fullName evidence="2">Transposase</fullName>
    </submittedName>
</protein>
<dbReference type="PANTHER" id="PTHR30007:SF0">
    <property type="entry name" value="TRANSPOSASE"/>
    <property type="match status" value="1"/>
</dbReference>
<feature type="non-terminal residue" evidence="2">
    <location>
        <position position="1"/>
    </location>
</feature>
<dbReference type="Proteomes" id="UP001595593">
    <property type="component" value="Unassembled WGS sequence"/>
</dbReference>
<dbReference type="InterPro" id="IPR002559">
    <property type="entry name" value="Transposase_11"/>
</dbReference>
<evidence type="ECO:0000313" key="2">
    <source>
        <dbReference type="EMBL" id="MFC3125568.1"/>
    </source>
</evidence>
<keyword evidence="3" id="KW-1185">Reference proteome</keyword>
<accession>A0ABV7FYS4</accession>
<dbReference type="RefSeq" id="WP_379596351.1">
    <property type="nucleotide sequence ID" value="NZ_JBHRTN010000009.1"/>
</dbReference>
<proteinExistence type="predicted"/>
<feature type="domain" description="Transposase IS4-like" evidence="1">
    <location>
        <begin position="2"/>
        <end position="114"/>
    </location>
</feature>
<comment type="caution">
    <text evidence="2">The sequence shown here is derived from an EMBL/GenBank/DDBJ whole genome shotgun (WGS) entry which is preliminary data.</text>
</comment>
<gene>
    <name evidence="2" type="ORF">ACFOD4_10880</name>
</gene>
<dbReference type="PANTHER" id="PTHR30007">
    <property type="entry name" value="PHP DOMAIN PROTEIN"/>
    <property type="match status" value="1"/>
</dbReference>
<reference evidence="3" key="1">
    <citation type="journal article" date="2019" name="Int. J. Syst. Evol. Microbiol.">
        <title>The Global Catalogue of Microorganisms (GCM) 10K type strain sequencing project: providing services to taxonomists for standard genome sequencing and annotation.</title>
        <authorList>
            <consortium name="The Broad Institute Genomics Platform"/>
            <consortium name="The Broad Institute Genome Sequencing Center for Infectious Disease"/>
            <person name="Wu L."/>
            <person name="Ma J."/>
        </authorList>
    </citation>
    <scope>NUCLEOTIDE SEQUENCE [LARGE SCALE GENOMIC DNA]</scope>
    <source>
        <strain evidence="3">KCTC 52094</strain>
    </source>
</reference>